<dbReference type="EMBL" id="CP036433">
    <property type="protein sequence ID" value="QDU95268.1"/>
    <property type="molecule type" value="Genomic_DNA"/>
</dbReference>
<dbReference type="Gene3D" id="3.30.1120.10">
    <property type="match status" value="1"/>
</dbReference>
<dbReference type="PROSITE" id="PS00523">
    <property type="entry name" value="SULFATASE_1"/>
    <property type="match status" value="1"/>
</dbReference>
<keyword evidence="9" id="KW-1185">Reference proteome</keyword>
<evidence type="ECO:0000256" key="2">
    <source>
        <dbReference type="ARBA" id="ARBA00008779"/>
    </source>
</evidence>
<evidence type="ECO:0000256" key="1">
    <source>
        <dbReference type="ARBA" id="ARBA00001913"/>
    </source>
</evidence>
<dbReference type="SUPFAM" id="SSF53649">
    <property type="entry name" value="Alkaline phosphatase-like"/>
    <property type="match status" value="1"/>
</dbReference>
<dbReference type="KEGG" id="lcre:Pla8534_30830"/>
<evidence type="ECO:0000256" key="5">
    <source>
        <dbReference type="ARBA" id="ARBA00022801"/>
    </source>
</evidence>
<feature type="domain" description="Sulfatase N-terminal" evidence="7">
    <location>
        <begin position="45"/>
        <end position="387"/>
    </location>
</feature>
<proteinExistence type="inferred from homology"/>
<dbReference type="GO" id="GO:0046872">
    <property type="term" value="F:metal ion binding"/>
    <property type="evidence" value="ECO:0007669"/>
    <property type="project" value="UniProtKB-KW"/>
</dbReference>
<evidence type="ECO:0000256" key="3">
    <source>
        <dbReference type="ARBA" id="ARBA00022723"/>
    </source>
</evidence>
<comment type="cofactor">
    <cofactor evidence="1">
        <name>Ca(2+)</name>
        <dbReference type="ChEBI" id="CHEBI:29108"/>
    </cofactor>
</comment>
<dbReference type="Pfam" id="PF00884">
    <property type="entry name" value="Sulfatase"/>
    <property type="match status" value="1"/>
</dbReference>
<dbReference type="Proteomes" id="UP000317648">
    <property type="component" value="Chromosome"/>
</dbReference>
<dbReference type="InterPro" id="IPR024607">
    <property type="entry name" value="Sulfatase_CS"/>
</dbReference>
<keyword evidence="4" id="KW-0732">Signal</keyword>
<evidence type="ECO:0000256" key="4">
    <source>
        <dbReference type="ARBA" id="ARBA00022729"/>
    </source>
</evidence>
<dbReference type="InterPro" id="IPR017850">
    <property type="entry name" value="Alkaline_phosphatase_core_sf"/>
</dbReference>
<keyword evidence="6" id="KW-0106">Calcium</keyword>
<dbReference type="PROSITE" id="PS00149">
    <property type="entry name" value="SULFATASE_2"/>
    <property type="match status" value="1"/>
</dbReference>
<reference evidence="8 9" key="1">
    <citation type="submission" date="2019-02" db="EMBL/GenBank/DDBJ databases">
        <title>Deep-cultivation of Planctomycetes and their phenomic and genomic characterization uncovers novel biology.</title>
        <authorList>
            <person name="Wiegand S."/>
            <person name="Jogler M."/>
            <person name="Boedeker C."/>
            <person name="Pinto D."/>
            <person name="Vollmers J."/>
            <person name="Rivas-Marin E."/>
            <person name="Kohn T."/>
            <person name="Peeters S.H."/>
            <person name="Heuer A."/>
            <person name="Rast P."/>
            <person name="Oberbeckmann S."/>
            <person name="Bunk B."/>
            <person name="Jeske O."/>
            <person name="Meyerdierks A."/>
            <person name="Storesund J.E."/>
            <person name="Kallscheuer N."/>
            <person name="Luecker S."/>
            <person name="Lage O.M."/>
            <person name="Pohl T."/>
            <person name="Merkel B.J."/>
            <person name="Hornburger P."/>
            <person name="Mueller R.-W."/>
            <person name="Bruemmer F."/>
            <person name="Labrenz M."/>
            <person name="Spormann A.M."/>
            <person name="Op den Camp H."/>
            <person name="Overmann J."/>
            <person name="Amann R."/>
            <person name="Jetten M.S.M."/>
            <person name="Mascher T."/>
            <person name="Medema M.H."/>
            <person name="Devos D.P."/>
            <person name="Kaster A.-K."/>
            <person name="Ovreas L."/>
            <person name="Rohde M."/>
            <person name="Galperin M.Y."/>
            <person name="Jogler C."/>
        </authorList>
    </citation>
    <scope>NUCLEOTIDE SEQUENCE [LARGE SCALE GENOMIC DNA]</scope>
    <source>
        <strain evidence="8 9">Pla85_3_4</strain>
    </source>
</reference>
<sequence>MKSNLAVRTSDFSTYRKAFAFFALSLAAFFSLGNSLGMAADRPLNVVMFLVDDLGWTDLGCFGSSFYETPNVDRLSASGMRFTDAYAACPVCSPTRASIMTGKYPNRVGITDYINPAGNNQPEKWNRKTKLLPAPYQDRLALNETTLAEVFHDSGYATFFAGKWHLGPAGFWPEDQGFDINRGGIDRGGPYGGKRYFSPYDNPRLTDGPDGEHLPDRLARETVKFIEDNQDRPFLAYLSFYSVHTPLISRPDLEKKYEEKRSQLKTDSPIWGEEGARKVRLVQEHAVYAGMVEGMDLAVGTVLDALDRLKLADDTIVFFMSDNGGLSTSEGHPTSNLPLRAGKGWLYEGGIREPMIVRWPGVTKPGSVCRSAVVSTDFFPTMLEAAGLPLRKDLHVDGISFVDLLHGKERVRPPMYWHYPHYGNQGGAPGGAIRKGDWKLIQWYEGDRLELFNLAKDPSEQQNVAEENPEVAMMLKKDLGQWLVETGAVMPSPNPGKGSSR</sequence>
<dbReference type="Gene3D" id="3.40.720.10">
    <property type="entry name" value="Alkaline Phosphatase, subunit A"/>
    <property type="match status" value="1"/>
</dbReference>
<dbReference type="AlphaFoldDB" id="A0A518DTW9"/>
<dbReference type="EC" id="3.1.6.1" evidence="8"/>
<dbReference type="InterPro" id="IPR000917">
    <property type="entry name" value="Sulfatase_N"/>
</dbReference>
<dbReference type="PANTHER" id="PTHR42693">
    <property type="entry name" value="ARYLSULFATASE FAMILY MEMBER"/>
    <property type="match status" value="1"/>
</dbReference>
<gene>
    <name evidence="8" type="primary">atsA_30</name>
    <name evidence="8" type="ORF">Pla8534_30830</name>
</gene>
<dbReference type="InterPro" id="IPR050738">
    <property type="entry name" value="Sulfatase"/>
</dbReference>
<evidence type="ECO:0000313" key="9">
    <source>
        <dbReference type="Proteomes" id="UP000317648"/>
    </source>
</evidence>
<comment type="similarity">
    <text evidence="2">Belongs to the sulfatase family.</text>
</comment>
<dbReference type="GO" id="GO:0004065">
    <property type="term" value="F:arylsulfatase activity"/>
    <property type="evidence" value="ECO:0007669"/>
    <property type="project" value="UniProtKB-EC"/>
</dbReference>
<keyword evidence="3" id="KW-0479">Metal-binding</keyword>
<evidence type="ECO:0000313" key="8">
    <source>
        <dbReference type="EMBL" id="QDU95268.1"/>
    </source>
</evidence>
<evidence type="ECO:0000259" key="7">
    <source>
        <dbReference type="Pfam" id="PF00884"/>
    </source>
</evidence>
<evidence type="ECO:0000256" key="6">
    <source>
        <dbReference type="ARBA" id="ARBA00022837"/>
    </source>
</evidence>
<protein>
    <submittedName>
        <fullName evidence="8">Arylsulfatase</fullName>
        <ecNumber evidence="8">3.1.6.1</ecNumber>
    </submittedName>
</protein>
<dbReference type="CDD" id="cd16144">
    <property type="entry name" value="ARS_like"/>
    <property type="match status" value="1"/>
</dbReference>
<keyword evidence="5 8" id="KW-0378">Hydrolase</keyword>
<name>A0A518DTW9_9BACT</name>
<dbReference type="PANTHER" id="PTHR42693:SF42">
    <property type="entry name" value="ARYLSULFATASE G"/>
    <property type="match status" value="1"/>
</dbReference>
<organism evidence="8 9">
    <name type="scientific">Lignipirellula cremea</name>
    <dbReference type="NCBI Taxonomy" id="2528010"/>
    <lineage>
        <taxon>Bacteria</taxon>
        <taxon>Pseudomonadati</taxon>
        <taxon>Planctomycetota</taxon>
        <taxon>Planctomycetia</taxon>
        <taxon>Pirellulales</taxon>
        <taxon>Pirellulaceae</taxon>
        <taxon>Lignipirellula</taxon>
    </lineage>
</organism>
<accession>A0A518DTW9</accession>